<evidence type="ECO:0000313" key="4">
    <source>
        <dbReference type="EMBL" id="KAF1957791.1"/>
    </source>
</evidence>
<feature type="domain" description="Oxo-4-hydroxy-4-carboxy-5-ureidoimidazoline decarboxylase" evidence="3">
    <location>
        <begin position="12"/>
        <end position="172"/>
    </location>
</feature>
<dbReference type="InterPro" id="IPR036778">
    <property type="entry name" value="OHCU_decarboxylase_sf"/>
</dbReference>
<proteinExistence type="predicted"/>
<name>A0A6A5TYT0_9PLEO</name>
<organism evidence="4 5">
    <name type="scientific">Byssothecium circinans</name>
    <dbReference type="NCBI Taxonomy" id="147558"/>
    <lineage>
        <taxon>Eukaryota</taxon>
        <taxon>Fungi</taxon>
        <taxon>Dikarya</taxon>
        <taxon>Ascomycota</taxon>
        <taxon>Pezizomycotina</taxon>
        <taxon>Dothideomycetes</taxon>
        <taxon>Pleosporomycetidae</taxon>
        <taxon>Pleosporales</taxon>
        <taxon>Massarineae</taxon>
        <taxon>Massarinaceae</taxon>
        <taxon>Byssothecium</taxon>
    </lineage>
</organism>
<accession>A0A6A5TYT0</accession>
<keyword evidence="1" id="KW-0659">Purine metabolism</keyword>
<dbReference type="PANTHER" id="PTHR37987">
    <property type="entry name" value="CHROMOSOME 9, WHOLE GENOME SHOTGUN SEQUENCE"/>
    <property type="match status" value="1"/>
</dbReference>
<evidence type="ECO:0000256" key="1">
    <source>
        <dbReference type="ARBA" id="ARBA00022631"/>
    </source>
</evidence>
<gene>
    <name evidence="4" type="ORF">CC80DRAFT_491152</name>
</gene>
<evidence type="ECO:0000313" key="5">
    <source>
        <dbReference type="Proteomes" id="UP000800035"/>
    </source>
</evidence>
<dbReference type="AlphaFoldDB" id="A0A6A5TYT0"/>
<protein>
    <recommendedName>
        <fullName evidence="3">Oxo-4-hydroxy-4-carboxy-5-ureidoimidazoline decarboxylase domain-containing protein</fullName>
    </recommendedName>
</protein>
<dbReference type="EMBL" id="ML976988">
    <property type="protein sequence ID" value="KAF1957791.1"/>
    <property type="molecule type" value="Genomic_DNA"/>
</dbReference>
<keyword evidence="5" id="KW-1185">Reference proteome</keyword>
<feature type="coiled-coil region" evidence="2">
    <location>
        <begin position="89"/>
        <end position="161"/>
    </location>
</feature>
<reference evidence="4" key="1">
    <citation type="journal article" date="2020" name="Stud. Mycol.">
        <title>101 Dothideomycetes genomes: a test case for predicting lifestyles and emergence of pathogens.</title>
        <authorList>
            <person name="Haridas S."/>
            <person name="Albert R."/>
            <person name="Binder M."/>
            <person name="Bloem J."/>
            <person name="Labutti K."/>
            <person name="Salamov A."/>
            <person name="Andreopoulos B."/>
            <person name="Baker S."/>
            <person name="Barry K."/>
            <person name="Bills G."/>
            <person name="Bluhm B."/>
            <person name="Cannon C."/>
            <person name="Castanera R."/>
            <person name="Culley D."/>
            <person name="Daum C."/>
            <person name="Ezra D."/>
            <person name="Gonzalez J."/>
            <person name="Henrissat B."/>
            <person name="Kuo A."/>
            <person name="Liang C."/>
            <person name="Lipzen A."/>
            <person name="Lutzoni F."/>
            <person name="Magnuson J."/>
            <person name="Mondo S."/>
            <person name="Nolan M."/>
            <person name="Ohm R."/>
            <person name="Pangilinan J."/>
            <person name="Park H.-J."/>
            <person name="Ramirez L."/>
            <person name="Alfaro M."/>
            <person name="Sun H."/>
            <person name="Tritt A."/>
            <person name="Yoshinaga Y."/>
            <person name="Zwiers L.-H."/>
            <person name="Turgeon B."/>
            <person name="Goodwin S."/>
            <person name="Spatafora J."/>
            <person name="Crous P."/>
            <person name="Grigoriev I."/>
        </authorList>
    </citation>
    <scope>NUCLEOTIDE SEQUENCE</scope>
    <source>
        <strain evidence="4">CBS 675.92</strain>
    </source>
</reference>
<dbReference type="InterPro" id="IPR018020">
    <property type="entry name" value="OHCU_decarboxylase"/>
</dbReference>
<dbReference type="GO" id="GO:0006144">
    <property type="term" value="P:purine nucleobase metabolic process"/>
    <property type="evidence" value="ECO:0007669"/>
    <property type="project" value="UniProtKB-KW"/>
</dbReference>
<evidence type="ECO:0000256" key="2">
    <source>
        <dbReference type="SAM" id="Coils"/>
    </source>
</evidence>
<dbReference type="Pfam" id="PF09349">
    <property type="entry name" value="OHCU_decarbox"/>
    <property type="match status" value="1"/>
</dbReference>
<dbReference type="Gene3D" id="1.10.3330.10">
    <property type="entry name" value="Oxo-4-hydroxy-4-carboxy-5-ureidoimidazoline decarboxylase"/>
    <property type="match status" value="1"/>
</dbReference>
<dbReference type="Proteomes" id="UP000800035">
    <property type="component" value="Unassembled WGS sequence"/>
</dbReference>
<keyword evidence="2" id="KW-0175">Coiled coil</keyword>
<dbReference type="OrthoDB" id="5398391at2759"/>
<evidence type="ECO:0000259" key="3">
    <source>
        <dbReference type="Pfam" id="PF09349"/>
    </source>
</evidence>
<dbReference type="PANTHER" id="PTHR37987:SF1">
    <property type="entry name" value="OXO-4-HYDROXY-4-CARBOXY-5-UREIDOIMIDAZOLINE DECARBOXYLASE DOMAIN-CONTAINING PROTEIN"/>
    <property type="match status" value="1"/>
</dbReference>
<dbReference type="SUPFAM" id="SSF158694">
    <property type="entry name" value="UraD-Like"/>
    <property type="match status" value="1"/>
</dbReference>
<sequence>MTSLPPIETLSHLPDPELTKVLDLLFEPSPPLHALSLPVLRSTTFPTYPVLITAINTQLSALSSSPNSSDTAKLSEILCSHPRLGEKKVESAQSRAEQAQLQKGGEEEKEKLARLNEEYEERFPGLRYVVFVNGRERPVIMENMRARIDRGDIEAERLEAIQAMCDIATDRAAKLQKSNL</sequence>